<dbReference type="OrthoDB" id="179842at2"/>
<reference evidence="3 4" key="1">
    <citation type="submission" date="2017-10" db="EMBL/GenBank/DDBJ databases">
        <authorList>
            <person name="Banno H."/>
            <person name="Chua N.-H."/>
        </authorList>
    </citation>
    <scope>NUCLEOTIDE SEQUENCE [LARGE SCALE GENOMIC DNA]</scope>
    <source>
        <strain evidence="3">Vibrio tapetis CECT4600</strain>
    </source>
</reference>
<feature type="domain" description="FIST" evidence="1">
    <location>
        <begin position="29"/>
        <end position="227"/>
    </location>
</feature>
<dbReference type="InterPro" id="IPR019494">
    <property type="entry name" value="FIST_C"/>
</dbReference>
<protein>
    <recommendedName>
        <fullName evidence="5">Histidine kinase</fullName>
    </recommendedName>
</protein>
<name>A0A2N8Z9N3_9VIBR</name>
<dbReference type="AlphaFoldDB" id="A0A2N8Z9N3"/>
<evidence type="ECO:0000259" key="2">
    <source>
        <dbReference type="SMART" id="SM01204"/>
    </source>
</evidence>
<dbReference type="SMART" id="SM00897">
    <property type="entry name" value="FIST"/>
    <property type="match status" value="1"/>
</dbReference>
<organism evidence="3 4">
    <name type="scientific">Vibrio tapetis subsp. tapetis</name>
    <dbReference type="NCBI Taxonomy" id="1671868"/>
    <lineage>
        <taxon>Bacteria</taxon>
        <taxon>Pseudomonadati</taxon>
        <taxon>Pseudomonadota</taxon>
        <taxon>Gammaproteobacteria</taxon>
        <taxon>Vibrionales</taxon>
        <taxon>Vibrionaceae</taxon>
        <taxon>Vibrio</taxon>
    </lineage>
</organism>
<dbReference type="EMBL" id="LT960611">
    <property type="protein sequence ID" value="SON48624.1"/>
    <property type="molecule type" value="Genomic_DNA"/>
</dbReference>
<proteinExistence type="predicted"/>
<dbReference type="SMART" id="SM01204">
    <property type="entry name" value="FIST_C"/>
    <property type="match status" value="1"/>
</dbReference>
<dbReference type="PANTHER" id="PTHR40252:SF2">
    <property type="entry name" value="BLR0328 PROTEIN"/>
    <property type="match status" value="1"/>
</dbReference>
<dbReference type="PANTHER" id="PTHR40252">
    <property type="entry name" value="BLR0328 PROTEIN"/>
    <property type="match status" value="1"/>
</dbReference>
<dbReference type="Pfam" id="PF10442">
    <property type="entry name" value="FIST_C"/>
    <property type="match status" value="1"/>
</dbReference>
<keyword evidence="4" id="KW-1185">Reference proteome</keyword>
<dbReference type="Pfam" id="PF08495">
    <property type="entry name" value="FIST"/>
    <property type="match status" value="1"/>
</dbReference>
<accession>A0A2N8Z9N3</accession>
<feature type="domain" description="FIST C-domain" evidence="2">
    <location>
        <begin position="228"/>
        <end position="376"/>
    </location>
</feature>
<sequence>MKLVSAYSHSVSVDNAIKEMRRQIPQDIQPSLILCYYTEEYCPQELSSELTKQFAHSVIMGASSCKGIMTDKGFHLGPVVGILAIIDTPSSAYASAITSLDDCPDVGLATQRALNAALAKCGRTGEQPDLVVLHTSSGAEEIAIDKINAEFGGYVPLLGGTAADNKITGDWSLFSHEFAYKSAVSVTVLFPSQPVTAGFQAGYSATEHFGTVTKVKGRELIEIDHKPCLDVYKSWIALSDNVTLYDDQTLFEHTNSFPFGRVSYGVDEQPLYNLAHPTQIGPHGGIETFTSIQEGETVHLMSGSKQRLISRAERVIETAKQSHLVNSSPIGSISIFCAGSMLNIEKTMNQVSQQIHNALDKKSYICPFTFGEQGGFNAGVNSHGNLMISSAVFHT</sequence>
<evidence type="ECO:0000313" key="4">
    <source>
        <dbReference type="Proteomes" id="UP000235828"/>
    </source>
</evidence>
<evidence type="ECO:0000259" key="1">
    <source>
        <dbReference type="SMART" id="SM00897"/>
    </source>
</evidence>
<gene>
    <name evidence="3" type="ORF">VTAP4600_A0645</name>
</gene>
<evidence type="ECO:0000313" key="3">
    <source>
        <dbReference type="EMBL" id="SON48624.1"/>
    </source>
</evidence>
<dbReference type="RefSeq" id="WP_102521435.1">
    <property type="nucleotide sequence ID" value="NZ_LT960611.1"/>
</dbReference>
<dbReference type="InterPro" id="IPR013702">
    <property type="entry name" value="FIST_domain_N"/>
</dbReference>
<dbReference type="Proteomes" id="UP000235828">
    <property type="component" value="Chromosome A"/>
</dbReference>
<evidence type="ECO:0008006" key="5">
    <source>
        <dbReference type="Google" id="ProtNLM"/>
    </source>
</evidence>
<dbReference type="KEGG" id="vta:A0645"/>